<dbReference type="Proteomes" id="UP000554286">
    <property type="component" value="Unassembled WGS sequence"/>
</dbReference>
<accession>A0A7W6W8H8</accession>
<dbReference type="GO" id="GO:0005886">
    <property type="term" value="C:plasma membrane"/>
    <property type="evidence" value="ECO:0007669"/>
    <property type="project" value="TreeGrafter"/>
</dbReference>
<protein>
    <submittedName>
        <fullName evidence="2">Chromosomal replication initiation ATPase DnaA</fullName>
    </submittedName>
</protein>
<gene>
    <name evidence="2" type="ORF">GGD89_000481</name>
</gene>
<dbReference type="Gene3D" id="1.10.8.60">
    <property type="match status" value="1"/>
</dbReference>
<feature type="region of interest" description="Disordered" evidence="1">
    <location>
        <begin position="257"/>
        <end position="287"/>
    </location>
</feature>
<dbReference type="Gene3D" id="3.40.50.300">
    <property type="entry name" value="P-loop containing nucleotide triphosphate hydrolases"/>
    <property type="match status" value="1"/>
</dbReference>
<dbReference type="AlphaFoldDB" id="A0A7W6W8H8"/>
<dbReference type="SUPFAM" id="SSF52540">
    <property type="entry name" value="P-loop containing nucleoside triphosphate hydrolases"/>
    <property type="match status" value="1"/>
</dbReference>
<reference evidence="2 3" key="1">
    <citation type="submission" date="2020-08" db="EMBL/GenBank/DDBJ databases">
        <title>Genome sequencing of Purple Non-Sulfur Bacteria from various extreme environments.</title>
        <authorList>
            <person name="Mayer M."/>
        </authorList>
    </citation>
    <scope>NUCLEOTIDE SEQUENCE [LARGE SCALE GENOMIC DNA]</scope>
    <source>
        <strain evidence="2 3">JA131</strain>
    </source>
</reference>
<comment type="caution">
    <text evidence="2">The sequence shown here is derived from an EMBL/GenBank/DDBJ whole genome shotgun (WGS) entry which is preliminary data.</text>
</comment>
<dbReference type="InterPro" id="IPR027417">
    <property type="entry name" value="P-loop_NTPase"/>
</dbReference>
<organism evidence="2 3">
    <name type="scientific">Roseospira visakhapatnamensis</name>
    <dbReference type="NCBI Taxonomy" id="390880"/>
    <lineage>
        <taxon>Bacteria</taxon>
        <taxon>Pseudomonadati</taxon>
        <taxon>Pseudomonadota</taxon>
        <taxon>Alphaproteobacteria</taxon>
        <taxon>Rhodospirillales</taxon>
        <taxon>Rhodospirillaceae</taxon>
        <taxon>Roseospira</taxon>
    </lineage>
</organism>
<name>A0A7W6W8H8_9PROT</name>
<dbReference type="GO" id="GO:0006270">
    <property type="term" value="P:DNA replication initiation"/>
    <property type="evidence" value="ECO:0007669"/>
    <property type="project" value="TreeGrafter"/>
</dbReference>
<proteinExistence type="predicted"/>
<dbReference type="EMBL" id="JACIGK010000002">
    <property type="protein sequence ID" value="MBB4264874.1"/>
    <property type="molecule type" value="Genomic_DNA"/>
</dbReference>
<evidence type="ECO:0000256" key="1">
    <source>
        <dbReference type="SAM" id="MobiDB-lite"/>
    </source>
</evidence>
<dbReference type="GO" id="GO:0003688">
    <property type="term" value="F:DNA replication origin binding"/>
    <property type="evidence" value="ECO:0007669"/>
    <property type="project" value="TreeGrafter"/>
</dbReference>
<evidence type="ECO:0000313" key="3">
    <source>
        <dbReference type="Proteomes" id="UP000554286"/>
    </source>
</evidence>
<sequence>MSEEVEPRNGDVPAGAPLPEEGSPARPAPQPGPQMVFDFPARPALGRADFLVAPCNATAVAWVDRWPDWPGPTLALVGPAACGKTHLAHVLAARAGALIVGRPTVEALHPAATLDRAATLVVEHAADGPPLEADTEVALLHLMNMTRERGASLMLTARVPPARWPVTLPDLRSRLVALPVAQITPPDETLLEMVLVKLFADRQVIVAPAVVRLLACRMERSFAAARALVARLDAVAWGRGRAITVALAREVLEAAAGSRDGGAGAGQDQDQDQDGDGLRGSADRPGG</sequence>
<dbReference type="PANTHER" id="PTHR30050:SF5">
    <property type="entry name" value="DNAA REGULATORY INACTIVATOR HDA"/>
    <property type="match status" value="1"/>
</dbReference>
<dbReference type="RefSeq" id="WP_184042497.1">
    <property type="nucleotide sequence ID" value="NZ_JACIGK010000002.1"/>
</dbReference>
<evidence type="ECO:0000313" key="2">
    <source>
        <dbReference type="EMBL" id="MBB4264874.1"/>
    </source>
</evidence>
<feature type="region of interest" description="Disordered" evidence="1">
    <location>
        <begin position="1"/>
        <end position="35"/>
    </location>
</feature>
<keyword evidence="3" id="KW-1185">Reference proteome</keyword>
<dbReference type="PANTHER" id="PTHR30050">
    <property type="entry name" value="CHROMOSOMAL REPLICATION INITIATOR PROTEIN DNAA"/>
    <property type="match status" value="1"/>
</dbReference>